<feature type="domain" description="Peptidase M14" evidence="13">
    <location>
        <begin position="126"/>
        <end position="427"/>
    </location>
</feature>
<evidence type="ECO:0000313" key="15">
    <source>
        <dbReference type="Proteomes" id="UP001153292"/>
    </source>
</evidence>
<feature type="active site" description="Proton donor/acceptor" evidence="11">
    <location>
        <position position="388"/>
    </location>
</feature>
<dbReference type="EMBL" id="OU963894">
    <property type="protein sequence ID" value="CAH0397635.1"/>
    <property type="molecule type" value="Genomic_DNA"/>
</dbReference>
<dbReference type="InterPro" id="IPR036990">
    <property type="entry name" value="M14A-like_propep"/>
</dbReference>
<evidence type="ECO:0000256" key="8">
    <source>
        <dbReference type="ARBA" id="ARBA00022833"/>
    </source>
</evidence>
<evidence type="ECO:0000256" key="5">
    <source>
        <dbReference type="ARBA" id="ARBA00022723"/>
    </source>
</evidence>
<dbReference type="Gene3D" id="3.30.70.340">
    <property type="entry name" value="Metallocarboxypeptidase-like"/>
    <property type="match status" value="1"/>
</dbReference>
<evidence type="ECO:0000256" key="7">
    <source>
        <dbReference type="ARBA" id="ARBA00022801"/>
    </source>
</evidence>
<dbReference type="PANTHER" id="PTHR11705:SF140">
    <property type="entry name" value="FI02848P-RELATED"/>
    <property type="match status" value="1"/>
</dbReference>
<evidence type="ECO:0000259" key="13">
    <source>
        <dbReference type="PROSITE" id="PS52035"/>
    </source>
</evidence>
<dbReference type="Pfam" id="PF00246">
    <property type="entry name" value="Peptidase_M14"/>
    <property type="match status" value="1"/>
</dbReference>
<evidence type="ECO:0000256" key="6">
    <source>
        <dbReference type="ARBA" id="ARBA00022729"/>
    </source>
</evidence>
<keyword evidence="6 12" id="KW-0732">Signal</keyword>
<reference evidence="14" key="1">
    <citation type="submission" date="2021-12" db="EMBL/GenBank/DDBJ databases">
        <authorList>
            <person name="King R."/>
        </authorList>
    </citation>
    <scope>NUCLEOTIDE SEQUENCE</scope>
</reference>
<feature type="signal peptide" evidence="12">
    <location>
        <begin position="1"/>
        <end position="20"/>
    </location>
</feature>
<dbReference type="InterPro" id="IPR000834">
    <property type="entry name" value="Peptidase_M14"/>
</dbReference>
<evidence type="ECO:0000256" key="1">
    <source>
        <dbReference type="ARBA" id="ARBA00001947"/>
    </source>
</evidence>
<comment type="similarity">
    <text evidence="2 11">Belongs to the peptidase M14 family.</text>
</comment>
<evidence type="ECO:0000256" key="3">
    <source>
        <dbReference type="ARBA" id="ARBA00022645"/>
    </source>
</evidence>
<evidence type="ECO:0000256" key="12">
    <source>
        <dbReference type="SAM" id="SignalP"/>
    </source>
</evidence>
<keyword evidence="15" id="KW-1185">Reference proteome</keyword>
<accession>A0ABN8AXW4</accession>
<organism evidence="14 15">
    <name type="scientific">Chilo suppressalis</name>
    <name type="common">Asiatic rice borer moth</name>
    <dbReference type="NCBI Taxonomy" id="168631"/>
    <lineage>
        <taxon>Eukaryota</taxon>
        <taxon>Metazoa</taxon>
        <taxon>Ecdysozoa</taxon>
        <taxon>Arthropoda</taxon>
        <taxon>Hexapoda</taxon>
        <taxon>Insecta</taxon>
        <taxon>Pterygota</taxon>
        <taxon>Neoptera</taxon>
        <taxon>Endopterygota</taxon>
        <taxon>Lepidoptera</taxon>
        <taxon>Glossata</taxon>
        <taxon>Ditrysia</taxon>
        <taxon>Pyraloidea</taxon>
        <taxon>Crambidae</taxon>
        <taxon>Crambinae</taxon>
        <taxon>Chilo</taxon>
    </lineage>
</organism>
<evidence type="ECO:0000256" key="10">
    <source>
        <dbReference type="ARBA" id="ARBA00023157"/>
    </source>
</evidence>
<keyword evidence="9" id="KW-0482">Metalloprotease</keyword>
<keyword evidence="5" id="KW-0479">Metal-binding</keyword>
<gene>
    <name evidence="14" type="ORF">CHILSU_LOCUS710</name>
</gene>
<comment type="cofactor">
    <cofactor evidence="1">
        <name>Zn(2+)</name>
        <dbReference type="ChEBI" id="CHEBI:29105"/>
    </cofactor>
</comment>
<name>A0ABN8AXW4_CHISP</name>
<dbReference type="PANTHER" id="PTHR11705">
    <property type="entry name" value="PROTEASE FAMILY M14 CARBOXYPEPTIDASE A,B"/>
    <property type="match status" value="1"/>
</dbReference>
<dbReference type="InterPro" id="IPR003146">
    <property type="entry name" value="M14A_act_pep"/>
</dbReference>
<keyword evidence="7" id="KW-0378">Hydrolase</keyword>
<dbReference type="SUPFAM" id="SSF54897">
    <property type="entry name" value="Protease propeptides/inhibitors"/>
    <property type="match status" value="1"/>
</dbReference>
<dbReference type="SUPFAM" id="SSF53187">
    <property type="entry name" value="Zn-dependent exopeptidases"/>
    <property type="match status" value="1"/>
</dbReference>
<evidence type="ECO:0000256" key="11">
    <source>
        <dbReference type="PROSITE-ProRule" id="PRU01379"/>
    </source>
</evidence>
<evidence type="ECO:0000313" key="14">
    <source>
        <dbReference type="EMBL" id="CAH0397635.1"/>
    </source>
</evidence>
<evidence type="ECO:0000256" key="4">
    <source>
        <dbReference type="ARBA" id="ARBA00022670"/>
    </source>
</evidence>
<evidence type="ECO:0000256" key="9">
    <source>
        <dbReference type="ARBA" id="ARBA00023049"/>
    </source>
</evidence>
<keyword evidence="3" id="KW-0121">Carboxypeptidase</keyword>
<dbReference type="SMART" id="SM00631">
    <property type="entry name" value="Zn_pept"/>
    <property type="match status" value="1"/>
</dbReference>
<keyword evidence="10" id="KW-1015">Disulfide bond</keyword>
<keyword evidence="8" id="KW-0862">Zinc</keyword>
<proteinExistence type="inferred from homology"/>
<dbReference type="PRINTS" id="PR00765">
    <property type="entry name" value="CRBOXYPTASEA"/>
</dbReference>
<keyword evidence="4" id="KW-0645">Protease</keyword>
<dbReference type="Proteomes" id="UP001153292">
    <property type="component" value="Chromosome 1"/>
</dbReference>
<protein>
    <recommendedName>
        <fullName evidence="13">Peptidase M14 domain-containing protein</fullName>
    </recommendedName>
</protein>
<dbReference type="Gene3D" id="3.40.630.10">
    <property type="entry name" value="Zn peptidases"/>
    <property type="match status" value="1"/>
</dbReference>
<sequence length="437" mass="49803">MANNLKSLFVFCFSIYVALAKHEVYEGYTVYEVTVQDAYQAAFVNQLENQIPIDMWMPAQPEYPGQFFVSKDYKFQFEMLLQAAQVEYKITITNVKQELEREEQLLSSAVSRRSSNRSSSGLNFNEIHRLSVVDDYLDRLGQEYPNLVTVVNGGESFEGRPIKYLKISTTNFETSRKPIVFLQCLLHAREWVTLPACLYAIEKLVIDVSEPDLVNNIDWIIMPVANPDGYEFSHNNNRFWRKNRATGFMAGNLCMGVDLNRNFDIFWGTASSGSVCSEVFHGRNAFSEPETQAIRRILHQYPDRIEMYNDIHSFGSIILFGFGNGELPQNALALNFVGVTMAQAIDRVKWSWKPDYRVGNIQHILYAASGGSSDYFQASGVPLAFTYELPAYRNIQGQLNGFLVDPDFIEQAGFETWEGIKAGARLAVDNYRKRMAV</sequence>
<dbReference type="Pfam" id="PF02244">
    <property type="entry name" value="Propep_M14"/>
    <property type="match status" value="1"/>
</dbReference>
<evidence type="ECO:0000256" key="2">
    <source>
        <dbReference type="ARBA" id="ARBA00005988"/>
    </source>
</evidence>
<feature type="chain" id="PRO_5047478863" description="Peptidase M14 domain-containing protein" evidence="12">
    <location>
        <begin position="21"/>
        <end position="437"/>
    </location>
</feature>
<dbReference type="PROSITE" id="PS52035">
    <property type="entry name" value="PEPTIDASE_M14"/>
    <property type="match status" value="1"/>
</dbReference>